<accession>A0A967BDE1</accession>
<dbReference type="GO" id="GO:0010487">
    <property type="term" value="F:thermospermine synthase activity"/>
    <property type="evidence" value="ECO:0007669"/>
    <property type="project" value="TreeGrafter"/>
</dbReference>
<keyword evidence="5" id="KW-0472">Membrane</keyword>
<organism evidence="7 8">
    <name type="scientific">Roseovarius gahaiensis</name>
    <dbReference type="NCBI Taxonomy" id="2716691"/>
    <lineage>
        <taxon>Bacteria</taxon>
        <taxon>Pseudomonadati</taxon>
        <taxon>Pseudomonadota</taxon>
        <taxon>Alphaproteobacteria</taxon>
        <taxon>Rhodobacterales</taxon>
        <taxon>Roseobacteraceae</taxon>
        <taxon>Roseovarius</taxon>
    </lineage>
</organism>
<proteinExistence type="inferred from homology"/>
<dbReference type="SUPFAM" id="SSF103473">
    <property type="entry name" value="MFS general substrate transporter"/>
    <property type="match status" value="1"/>
</dbReference>
<dbReference type="PANTHER" id="PTHR43317">
    <property type="entry name" value="THERMOSPERMINE SYNTHASE ACAULIS5"/>
    <property type="match status" value="1"/>
</dbReference>
<feature type="transmembrane region" description="Helical" evidence="5">
    <location>
        <begin position="150"/>
        <end position="171"/>
    </location>
</feature>
<dbReference type="CDD" id="cd02440">
    <property type="entry name" value="AdoMet_MTases"/>
    <property type="match status" value="1"/>
</dbReference>
<evidence type="ECO:0000256" key="2">
    <source>
        <dbReference type="ARBA" id="ARBA00022679"/>
    </source>
</evidence>
<evidence type="ECO:0000313" key="8">
    <source>
        <dbReference type="Proteomes" id="UP000639775"/>
    </source>
</evidence>
<comment type="similarity">
    <text evidence="1">Belongs to the spermidine/spermine synthase family.</text>
</comment>
<dbReference type="PANTHER" id="PTHR43317:SF1">
    <property type="entry name" value="THERMOSPERMINE SYNTHASE ACAULIS5"/>
    <property type="match status" value="1"/>
</dbReference>
<evidence type="ECO:0000256" key="3">
    <source>
        <dbReference type="ARBA" id="ARBA00023115"/>
    </source>
</evidence>
<keyword evidence="5" id="KW-0812">Transmembrane</keyword>
<keyword evidence="5" id="KW-1133">Transmembrane helix</keyword>
<dbReference type="PROSITE" id="PS51006">
    <property type="entry name" value="PABS_2"/>
    <property type="match status" value="1"/>
</dbReference>
<feature type="transmembrane region" description="Helical" evidence="5">
    <location>
        <begin position="109"/>
        <end position="138"/>
    </location>
</feature>
<gene>
    <name evidence="7" type="ORF">HAT86_09625</name>
</gene>
<evidence type="ECO:0000256" key="5">
    <source>
        <dbReference type="SAM" id="Phobius"/>
    </source>
</evidence>
<evidence type="ECO:0000259" key="6">
    <source>
        <dbReference type="PROSITE" id="PS51006"/>
    </source>
</evidence>
<feature type="domain" description="PABS" evidence="6">
    <location>
        <begin position="315"/>
        <end position="444"/>
    </location>
</feature>
<dbReference type="InterPro" id="IPR030374">
    <property type="entry name" value="PABS"/>
</dbReference>
<dbReference type="Gene3D" id="1.20.1250.20">
    <property type="entry name" value="MFS general substrate transporter like domains"/>
    <property type="match status" value="1"/>
</dbReference>
<evidence type="ECO:0000256" key="1">
    <source>
        <dbReference type="ARBA" id="ARBA00007867"/>
    </source>
</evidence>
<keyword evidence="8" id="KW-1185">Reference proteome</keyword>
<feature type="transmembrane region" description="Helical" evidence="5">
    <location>
        <begin position="77"/>
        <end position="97"/>
    </location>
</feature>
<dbReference type="NCBIfam" id="NF037959">
    <property type="entry name" value="MFS_SpdSyn"/>
    <property type="match status" value="1"/>
</dbReference>
<protein>
    <submittedName>
        <fullName evidence="7">Spermidine synthase</fullName>
    </submittedName>
</protein>
<reference evidence="7" key="1">
    <citation type="submission" date="2020-03" db="EMBL/GenBank/DDBJ databases">
        <title>Roseovarius gahaiensis sp. nov., isolated from Gahai Saline Lake, China.</title>
        <authorList>
            <person name="Sun X."/>
        </authorList>
    </citation>
    <scope>NUCLEOTIDE SEQUENCE</scope>
    <source>
        <strain evidence="7">GH877</strain>
    </source>
</reference>
<evidence type="ECO:0000313" key="7">
    <source>
        <dbReference type="EMBL" id="NHQ74723.1"/>
    </source>
</evidence>
<dbReference type="Proteomes" id="UP000639775">
    <property type="component" value="Unassembled WGS sequence"/>
</dbReference>
<dbReference type="AlphaFoldDB" id="A0A967BDE1"/>
<dbReference type="InterPro" id="IPR029063">
    <property type="entry name" value="SAM-dependent_MTases_sf"/>
</dbReference>
<dbReference type="Gene3D" id="3.40.50.150">
    <property type="entry name" value="Vaccinia Virus protein VP39"/>
    <property type="match status" value="1"/>
</dbReference>
<keyword evidence="3 4" id="KW-0620">Polyamine biosynthesis</keyword>
<feature type="transmembrane region" description="Helical" evidence="5">
    <location>
        <begin position="177"/>
        <end position="197"/>
    </location>
</feature>
<evidence type="ECO:0000256" key="4">
    <source>
        <dbReference type="PROSITE-ProRule" id="PRU00354"/>
    </source>
</evidence>
<feature type="transmembrane region" description="Helical" evidence="5">
    <location>
        <begin position="34"/>
        <end position="56"/>
    </location>
</feature>
<feature type="transmembrane region" description="Helical" evidence="5">
    <location>
        <begin position="204"/>
        <end position="223"/>
    </location>
</feature>
<name>A0A967BDE1_9RHOB</name>
<feature type="active site" description="Proton acceptor" evidence="4">
    <location>
        <position position="364"/>
    </location>
</feature>
<dbReference type="SUPFAM" id="SSF53335">
    <property type="entry name" value="S-adenosyl-L-methionine-dependent methyltransferases"/>
    <property type="match status" value="1"/>
</dbReference>
<dbReference type="InterPro" id="IPR036259">
    <property type="entry name" value="MFS_trans_sf"/>
</dbReference>
<comment type="caution">
    <text evidence="7">The sequence shown here is derived from an EMBL/GenBank/DDBJ whole genome shotgun (WGS) entry which is preliminary data.</text>
</comment>
<dbReference type="Pfam" id="PF01564">
    <property type="entry name" value="Spermine_synth"/>
    <property type="match status" value="1"/>
</dbReference>
<sequence length="497" mass="52873">MLNAPLWLLIALQGAVSAASLVVEIVAGRMMAPYVGMSLYTWTAIIAVVLAGFSAGHWWGGRVAERPAPRAMASTGWALLAAALTTAIAGGVLRLTAMPVLDVVANPVWGITVLCAAAFFAPSFFAGVPAPVLAQIAVSGADKSGRALGAMFAAGAIGAIAGTLLAGFVFISWLGSALTISIVAICYVVAALICFGLARQLNSAGVFVPAVIAFAISGSAAFISSPCDTESRYFCIRTQDISAISDSPVNLMVIDHLAHGISARDAPRVMFTDHAAMLDGLARMRMGDRPFSAFFVGGGTYSIPRAWTDRGIGPMTVAEIDPSVTQTAARDFWFDPDSVTVLHEDARRALLIRPDTRYDVVVGDAFADIAVPSHLITQQFFQLVQDRLTPGGVFVMNVIDFEHRLEALASIHRTLSDVFETVEIWTEQRAPEPGQRMVFVLVASDSKSPVDSLLLPAPDRKRFGVLSKRFEHSILADKDALVLTDDYAPIDRLLGPG</sequence>
<keyword evidence="2 4" id="KW-0808">Transferase</keyword>
<dbReference type="EMBL" id="JAAORB010000016">
    <property type="protein sequence ID" value="NHQ74723.1"/>
    <property type="molecule type" value="Genomic_DNA"/>
</dbReference>
<dbReference type="RefSeq" id="WP_167196477.1">
    <property type="nucleotide sequence ID" value="NZ_JAAORB010000016.1"/>
</dbReference>
<dbReference type="GO" id="GO:0006596">
    <property type="term" value="P:polyamine biosynthetic process"/>
    <property type="evidence" value="ECO:0007669"/>
    <property type="project" value="UniProtKB-UniRule"/>
</dbReference>